<dbReference type="PANTHER" id="PTHR38474">
    <property type="entry name" value="SLR0299 PROTEIN"/>
    <property type="match status" value="1"/>
</dbReference>
<dbReference type="PANTHER" id="PTHR38474:SF1">
    <property type="entry name" value="SLR0299 PROTEIN"/>
    <property type="match status" value="1"/>
</dbReference>
<accession>A0A412G0M2</accession>
<dbReference type="RefSeq" id="WP_117894996.1">
    <property type="nucleotide sequence ID" value="NZ_CABJCV010000010.1"/>
</dbReference>
<dbReference type="GO" id="GO:0008811">
    <property type="term" value="F:chloramphenicol O-acetyltransferase activity"/>
    <property type="evidence" value="ECO:0007669"/>
    <property type="project" value="InterPro"/>
</dbReference>
<sequence>MNYQIIDLETYKRKNHFEYFSQLAYPYVGVTADVEITEFHAKIKEQRLPFFLSFCYCAAQAANTVPEFRQRIVEGQIIQFDRCRTSHTVALEDGTYCYCTLDYSLPFSDFLTYAQKMQEAAKQNGSIAESEGDTLDLFYISTLPWISYSALIQPVSIPADSNPRITWGKFSTRDNRLVLPVSVLCHHALVDGRHLGLFYQALDQALAQLCAAL</sequence>
<evidence type="ECO:0000313" key="2">
    <source>
        <dbReference type="Proteomes" id="UP000284178"/>
    </source>
</evidence>
<keyword evidence="1" id="KW-0808">Transferase</keyword>
<gene>
    <name evidence="1" type="ORF">DWY25_09255</name>
</gene>
<dbReference type="EMBL" id="QRUP01000010">
    <property type="protein sequence ID" value="RGR73989.1"/>
    <property type="molecule type" value="Genomic_DNA"/>
</dbReference>
<dbReference type="Pfam" id="PF00302">
    <property type="entry name" value="CAT"/>
    <property type="match status" value="1"/>
</dbReference>
<protein>
    <submittedName>
        <fullName evidence="1">Chloramphenicol acetyltransferase</fullName>
    </submittedName>
</protein>
<dbReference type="GeneID" id="83015587"/>
<dbReference type="Gene3D" id="3.30.559.10">
    <property type="entry name" value="Chloramphenicol acetyltransferase-like domain"/>
    <property type="match status" value="1"/>
</dbReference>
<keyword evidence="2" id="KW-1185">Reference proteome</keyword>
<dbReference type="SUPFAM" id="SSF52777">
    <property type="entry name" value="CoA-dependent acyltransferases"/>
    <property type="match status" value="1"/>
</dbReference>
<name>A0A412G0M2_9FIRM</name>
<evidence type="ECO:0000313" key="1">
    <source>
        <dbReference type="EMBL" id="RGR73989.1"/>
    </source>
</evidence>
<dbReference type="Proteomes" id="UP000284178">
    <property type="component" value="Unassembled WGS sequence"/>
</dbReference>
<proteinExistence type="predicted"/>
<dbReference type="AlphaFoldDB" id="A0A412G0M2"/>
<reference evidence="1 2" key="1">
    <citation type="submission" date="2018-08" db="EMBL/GenBank/DDBJ databases">
        <title>A genome reference for cultivated species of the human gut microbiota.</title>
        <authorList>
            <person name="Zou Y."/>
            <person name="Xue W."/>
            <person name="Luo G."/>
        </authorList>
    </citation>
    <scope>NUCLEOTIDE SEQUENCE [LARGE SCALE GENOMIC DNA]</scope>
    <source>
        <strain evidence="1 2">AF24-29</strain>
    </source>
</reference>
<dbReference type="InterPro" id="IPR001707">
    <property type="entry name" value="Cmp_AcTrfase"/>
</dbReference>
<organism evidence="1 2">
    <name type="scientific">Holdemania filiformis</name>
    <dbReference type="NCBI Taxonomy" id="61171"/>
    <lineage>
        <taxon>Bacteria</taxon>
        <taxon>Bacillati</taxon>
        <taxon>Bacillota</taxon>
        <taxon>Erysipelotrichia</taxon>
        <taxon>Erysipelotrichales</taxon>
        <taxon>Erysipelotrichaceae</taxon>
        <taxon>Holdemania</taxon>
    </lineage>
</organism>
<dbReference type="InterPro" id="IPR023213">
    <property type="entry name" value="CAT-like_dom_sf"/>
</dbReference>
<comment type="caution">
    <text evidence="1">The sequence shown here is derived from an EMBL/GenBank/DDBJ whole genome shotgun (WGS) entry which is preliminary data.</text>
</comment>
<dbReference type="SMART" id="SM01059">
    <property type="entry name" value="CAT"/>
    <property type="match status" value="1"/>
</dbReference>